<dbReference type="PANTHER" id="PTHR30146">
    <property type="entry name" value="LACI-RELATED TRANSCRIPTIONAL REPRESSOR"/>
    <property type="match status" value="1"/>
</dbReference>
<dbReference type="CDD" id="cd06267">
    <property type="entry name" value="PBP1_LacI_sugar_binding-like"/>
    <property type="match status" value="1"/>
</dbReference>
<dbReference type="GO" id="GO:0003677">
    <property type="term" value="F:DNA binding"/>
    <property type="evidence" value="ECO:0007669"/>
    <property type="project" value="UniProtKB-KW"/>
</dbReference>
<evidence type="ECO:0000313" key="6">
    <source>
        <dbReference type="Proteomes" id="UP001501752"/>
    </source>
</evidence>
<dbReference type="Gene3D" id="1.10.260.40">
    <property type="entry name" value="lambda repressor-like DNA-binding domains"/>
    <property type="match status" value="1"/>
</dbReference>
<sequence>MSVPSGSGNGSGGGGAAAPRLKDVAELARVSVKTVSNVVNGTTPVAEATRERVQRAIDTLGYQPNVMARRLRTGRSGVIALAFPELPSPYFAELAVEVIAAARRVGITVLMDDTGGDPAAELRIASGLGAPMIDGVILSPLGLDRAALLARDREIPLVLLGEADLGPVADRVHIDNVAGAREVTRHLLDEGYRRIAAIGWQDPAPRATAEQRLAGYREALEDAGLTVDPQLLPPVRAYFRPDGASAMRRLLRLPQRPDAVFCFNDLLALGALRAAHEAGLRVPQDLAIVGFDDVEEAAYAIPSLTTVAPDKRLIAELAVRCLEERIEQRYTGPGRRITPGFRVVVRESSTLAR</sequence>
<comment type="caution">
    <text evidence="5">The sequence shown here is derived from an EMBL/GenBank/DDBJ whole genome shotgun (WGS) entry which is preliminary data.</text>
</comment>
<protein>
    <submittedName>
        <fullName evidence="5">LacI family DNA-binding transcriptional regulator</fullName>
    </submittedName>
</protein>
<dbReference type="SUPFAM" id="SSF53822">
    <property type="entry name" value="Periplasmic binding protein-like I"/>
    <property type="match status" value="1"/>
</dbReference>
<organism evidence="5 6">
    <name type="scientific">Kitasatospora terrestris</name>
    <dbReference type="NCBI Taxonomy" id="258051"/>
    <lineage>
        <taxon>Bacteria</taxon>
        <taxon>Bacillati</taxon>
        <taxon>Actinomycetota</taxon>
        <taxon>Actinomycetes</taxon>
        <taxon>Kitasatosporales</taxon>
        <taxon>Streptomycetaceae</taxon>
        <taxon>Kitasatospora</taxon>
    </lineage>
</organism>
<dbReference type="Pfam" id="PF00356">
    <property type="entry name" value="LacI"/>
    <property type="match status" value="1"/>
</dbReference>
<name>A0ABP9DDN7_9ACTN</name>
<dbReference type="PROSITE" id="PS00356">
    <property type="entry name" value="HTH_LACI_1"/>
    <property type="match status" value="1"/>
</dbReference>
<accession>A0ABP9DDN7</accession>
<dbReference type="PANTHER" id="PTHR30146:SF153">
    <property type="entry name" value="LACTOSE OPERON REPRESSOR"/>
    <property type="match status" value="1"/>
</dbReference>
<dbReference type="InterPro" id="IPR046335">
    <property type="entry name" value="LacI/GalR-like_sensor"/>
</dbReference>
<proteinExistence type="predicted"/>
<dbReference type="EMBL" id="BAABIS010000001">
    <property type="protein sequence ID" value="GAA4835849.1"/>
    <property type="molecule type" value="Genomic_DNA"/>
</dbReference>
<dbReference type="Pfam" id="PF13377">
    <property type="entry name" value="Peripla_BP_3"/>
    <property type="match status" value="1"/>
</dbReference>
<keyword evidence="3" id="KW-0804">Transcription</keyword>
<dbReference type="CDD" id="cd01392">
    <property type="entry name" value="HTH_LacI"/>
    <property type="match status" value="1"/>
</dbReference>
<gene>
    <name evidence="5" type="ORF">GCM10023235_08280</name>
</gene>
<dbReference type="SMART" id="SM00354">
    <property type="entry name" value="HTH_LACI"/>
    <property type="match status" value="1"/>
</dbReference>
<dbReference type="RefSeq" id="WP_345695376.1">
    <property type="nucleotide sequence ID" value="NZ_BAABIS010000001.1"/>
</dbReference>
<dbReference type="SUPFAM" id="SSF47413">
    <property type="entry name" value="lambda repressor-like DNA-binding domains"/>
    <property type="match status" value="1"/>
</dbReference>
<keyword evidence="6" id="KW-1185">Reference proteome</keyword>
<evidence type="ECO:0000256" key="1">
    <source>
        <dbReference type="ARBA" id="ARBA00023015"/>
    </source>
</evidence>
<dbReference type="InterPro" id="IPR000843">
    <property type="entry name" value="HTH_LacI"/>
</dbReference>
<reference evidence="6" key="1">
    <citation type="journal article" date="2019" name="Int. J. Syst. Evol. Microbiol.">
        <title>The Global Catalogue of Microorganisms (GCM) 10K type strain sequencing project: providing services to taxonomists for standard genome sequencing and annotation.</title>
        <authorList>
            <consortium name="The Broad Institute Genomics Platform"/>
            <consortium name="The Broad Institute Genome Sequencing Center for Infectious Disease"/>
            <person name="Wu L."/>
            <person name="Ma J."/>
        </authorList>
    </citation>
    <scope>NUCLEOTIDE SEQUENCE [LARGE SCALE GENOMIC DNA]</scope>
    <source>
        <strain evidence="6">JCM 13006</strain>
    </source>
</reference>
<dbReference type="InterPro" id="IPR010982">
    <property type="entry name" value="Lambda_DNA-bd_dom_sf"/>
</dbReference>
<keyword evidence="1" id="KW-0805">Transcription regulation</keyword>
<evidence type="ECO:0000259" key="4">
    <source>
        <dbReference type="PROSITE" id="PS50932"/>
    </source>
</evidence>
<dbReference type="InterPro" id="IPR028082">
    <property type="entry name" value="Peripla_BP_I"/>
</dbReference>
<evidence type="ECO:0000256" key="2">
    <source>
        <dbReference type="ARBA" id="ARBA00023125"/>
    </source>
</evidence>
<dbReference type="Proteomes" id="UP001501752">
    <property type="component" value="Unassembled WGS sequence"/>
</dbReference>
<keyword evidence="2 5" id="KW-0238">DNA-binding</keyword>
<evidence type="ECO:0000313" key="5">
    <source>
        <dbReference type="EMBL" id="GAA4835849.1"/>
    </source>
</evidence>
<dbReference type="PROSITE" id="PS50932">
    <property type="entry name" value="HTH_LACI_2"/>
    <property type="match status" value="1"/>
</dbReference>
<feature type="domain" description="HTH lacI-type" evidence="4">
    <location>
        <begin position="19"/>
        <end position="73"/>
    </location>
</feature>
<dbReference type="Gene3D" id="3.40.50.2300">
    <property type="match status" value="2"/>
</dbReference>
<evidence type="ECO:0000256" key="3">
    <source>
        <dbReference type="ARBA" id="ARBA00023163"/>
    </source>
</evidence>